<dbReference type="PROSITE" id="PS51755">
    <property type="entry name" value="OMPR_PHOB"/>
    <property type="match status" value="1"/>
</dbReference>
<organism evidence="8 9">
    <name type="scientific">Leucobacter chromiireducens subsp. solipictus</name>
    <dbReference type="NCBI Taxonomy" id="398235"/>
    <lineage>
        <taxon>Bacteria</taxon>
        <taxon>Bacillati</taxon>
        <taxon>Actinomycetota</taxon>
        <taxon>Actinomycetes</taxon>
        <taxon>Micrococcales</taxon>
        <taxon>Microbacteriaceae</taxon>
        <taxon>Leucobacter</taxon>
    </lineage>
</organism>
<evidence type="ECO:0000256" key="2">
    <source>
        <dbReference type="ARBA" id="ARBA00023012"/>
    </source>
</evidence>
<dbReference type="SMART" id="SM00862">
    <property type="entry name" value="Trans_reg_C"/>
    <property type="match status" value="1"/>
</dbReference>
<evidence type="ECO:0000256" key="6">
    <source>
        <dbReference type="PROSITE-ProRule" id="PRU01091"/>
    </source>
</evidence>
<keyword evidence="2" id="KW-0902">Two-component regulatory system</keyword>
<gene>
    <name evidence="8" type="ORF">D3230_13610</name>
</gene>
<evidence type="ECO:0000256" key="3">
    <source>
        <dbReference type="ARBA" id="ARBA00023015"/>
    </source>
</evidence>
<dbReference type="Proteomes" id="UP001645859">
    <property type="component" value="Unassembled WGS sequence"/>
</dbReference>
<evidence type="ECO:0000256" key="1">
    <source>
        <dbReference type="ARBA" id="ARBA00022553"/>
    </source>
</evidence>
<keyword evidence="3" id="KW-0805">Transcription regulation</keyword>
<dbReference type="InterPro" id="IPR039420">
    <property type="entry name" value="WalR-like"/>
</dbReference>
<evidence type="ECO:0000256" key="5">
    <source>
        <dbReference type="ARBA" id="ARBA00023163"/>
    </source>
</evidence>
<keyword evidence="4 6" id="KW-0238">DNA-binding</keyword>
<dbReference type="InterPro" id="IPR001867">
    <property type="entry name" value="OmpR/PhoB-type_DNA-bd"/>
</dbReference>
<reference evidence="8 9" key="1">
    <citation type="submission" date="2018-09" db="EMBL/GenBank/DDBJ databases">
        <title>Comparative genomics of Leucobacter spp.</title>
        <authorList>
            <person name="Reis A.C."/>
            <person name="Kolvenbach B.A."/>
            <person name="Corvini P.F.X."/>
            <person name="Nunes O.C."/>
        </authorList>
    </citation>
    <scope>NUCLEOTIDE SEQUENCE [LARGE SCALE GENOMIC DNA]</scope>
    <source>
        <strain evidence="8 9">TAN 31504</strain>
    </source>
</reference>
<dbReference type="Gene3D" id="1.10.10.10">
    <property type="entry name" value="Winged helix-like DNA-binding domain superfamily/Winged helix DNA-binding domain"/>
    <property type="match status" value="1"/>
</dbReference>
<evidence type="ECO:0000256" key="4">
    <source>
        <dbReference type="ARBA" id="ARBA00023125"/>
    </source>
</evidence>
<evidence type="ECO:0000313" key="8">
    <source>
        <dbReference type="EMBL" id="MBL3680315.1"/>
    </source>
</evidence>
<keyword evidence="1" id="KW-0597">Phosphoprotein</keyword>
<dbReference type="PANTHER" id="PTHR48111">
    <property type="entry name" value="REGULATOR OF RPOS"/>
    <property type="match status" value="1"/>
</dbReference>
<comment type="caution">
    <text evidence="8">The sequence shown here is derived from an EMBL/GenBank/DDBJ whole genome shotgun (WGS) entry which is preliminary data.</text>
</comment>
<dbReference type="SUPFAM" id="SSF46894">
    <property type="entry name" value="C-terminal effector domain of the bipartite response regulators"/>
    <property type="match status" value="1"/>
</dbReference>
<protein>
    <submittedName>
        <fullName evidence="8">Winged helix family transcriptional regulator</fullName>
    </submittedName>
</protein>
<dbReference type="InterPro" id="IPR016032">
    <property type="entry name" value="Sig_transdc_resp-reg_C-effctor"/>
</dbReference>
<feature type="DNA-binding region" description="OmpR/PhoB-type" evidence="6">
    <location>
        <begin position="118"/>
        <end position="217"/>
    </location>
</feature>
<dbReference type="RefSeq" id="WP_202345578.1">
    <property type="nucleotide sequence ID" value="NZ_BAAAPI010000012.1"/>
</dbReference>
<dbReference type="CDD" id="cd00383">
    <property type="entry name" value="trans_reg_C"/>
    <property type="match status" value="1"/>
</dbReference>
<name>A0ABS1SIM1_9MICO</name>
<evidence type="ECO:0000313" key="9">
    <source>
        <dbReference type="Proteomes" id="UP001645859"/>
    </source>
</evidence>
<keyword evidence="5" id="KW-0804">Transcription</keyword>
<dbReference type="PANTHER" id="PTHR48111:SF1">
    <property type="entry name" value="TWO-COMPONENT RESPONSE REGULATOR ORR33"/>
    <property type="match status" value="1"/>
</dbReference>
<dbReference type="EMBL" id="QYAC01000007">
    <property type="protein sequence ID" value="MBL3680315.1"/>
    <property type="molecule type" value="Genomic_DNA"/>
</dbReference>
<evidence type="ECO:0000259" key="7">
    <source>
        <dbReference type="PROSITE" id="PS51755"/>
    </source>
</evidence>
<sequence>MSTIQTAQPTTIETPAAALAAAHTAVAPERNVPAGSEIRGFALYVGLAEDKIAAGDPRLGAIVTQIKQLVAQLAPQADTYAAVALAPEGTGGRDVDVVRLALGDPAAHARQKQHEAPEQDRAASGVVLDLTRKRVLLDNISAALTFREFELLQYLVLREGRTVSREEIIAALWNDASDEEAPSERTIDVHIRRLRVKLAQYQDIVRTVRGTGYRFDRHADVSILHTAGPSPDVY</sequence>
<dbReference type="Pfam" id="PF00486">
    <property type="entry name" value="Trans_reg_C"/>
    <property type="match status" value="1"/>
</dbReference>
<accession>A0ABS1SIM1</accession>
<dbReference type="InterPro" id="IPR036388">
    <property type="entry name" value="WH-like_DNA-bd_sf"/>
</dbReference>
<keyword evidence="9" id="KW-1185">Reference proteome</keyword>
<proteinExistence type="predicted"/>
<feature type="domain" description="OmpR/PhoB-type" evidence="7">
    <location>
        <begin position="118"/>
        <end position="217"/>
    </location>
</feature>